<dbReference type="Proteomes" id="UP000294508">
    <property type="component" value="Unassembled WGS sequence"/>
</dbReference>
<gene>
    <name evidence="2" type="ORF">EV652_102404</name>
</gene>
<name>A0A4R2HUR3_9ACTN</name>
<evidence type="ECO:0000313" key="3">
    <source>
        <dbReference type="Proteomes" id="UP000294508"/>
    </source>
</evidence>
<reference evidence="2 3" key="1">
    <citation type="journal article" date="2015" name="Stand. Genomic Sci.">
        <title>Genomic Encyclopedia of Bacterial and Archaeal Type Strains, Phase III: the genomes of soil and plant-associated and newly described type strains.</title>
        <authorList>
            <person name="Whitman W.B."/>
            <person name="Woyke T."/>
            <person name="Klenk H.P."/>
            <person name="Zhou Y."/>
            <person name="Lilburn T.G."/>
            <person name="Beck B.J."/>
            <person name="De Vos P."/>
            <person name="Vandamme P."/>
            <person name="Eisen J.A."/>
            <person name="Garrity G."/>
            <person name="Hugenholtz P."/>
            <person name="Kyrpides N.C."/>
        </authorList>
    </citation>
    <scope>NUCLEOTIDE SEQUENCE [LARGE SCALE GENOMIC DNA]</scope>
    <source>
        <strain evidence="2 3">VKM Ac-2572</strain>
    </source>
</reference>
<evidence type="ECO:0000256" key="1">
    <source>
        <dbReference type="SAM" id="MobiDB-lite"/>
    </source>
</evidence>
<keyword evidence="3" id="KW-1185">Reference proteome</keyword>
<accession>A0A4R2HUR3</accession>
<sequence>MTWQPVKTKKSGRSEYTAVLKHPRLQHTTGAVTLRTEGVDAAGNTITNHQPRLRPHRTVNRDTL</sequence>
<evidence type="ECO:0000313" key="2">
    <source>
        <dbReference type="EMBL" id="TCO34338.1"/>
    </source>
</evidence>
<dbReference type="AlphaFoldDB" id="A0A4R2HUR3"/>
<feature type="region of interest" description="Disordered" evidence="1">
    <location>
        <begin position="43"/>
        <end position="64"/>
    </location>
</feature>
<comment type="caution">
    <text evidence="2">The sequence shown here is derived from an EMBL/GenBank/DDBJ whole genome shotgun (WGS) entry which is preliminary data.</text>
</comment>
<dbReference type="EMBL" id="SLWN01000002">
    <property type="protein sequence ID" value="TCO34338.1"/>
    <property type="molecule type" value="Genomic_DNA"/>
</dbReference>
<protein>
    <submittedName>
        <fullName evidence="2">Uncharacterized protein</fullName>
    </submittedName>
</protein>
<proteinExistence type="predicted"/>
<organism evidence="2 3">
    <name type="scientific">Kribbella steppae</name>
    <dbReference type="NCBI Taxonomy" id="2512223"/>
    <lineage>
        <taxon>Bacteria</taxon>
        <taxon>Bacillati</taxon>
        <taxon>Actinomycetota</taxon>
        <taxon>Actinomycetes</taxon>
        <taxon>Propionibacteriales</taxon>
        <taxon>Kribbellaceae</taxon>
        <taxon>Kribbella</taxon>
    </lineage>
</organism>